<comment type="caution">
    <text evidence="12">The sequence shown here is derived from an EMBL/GenBank/DDBJ whole genome shotgun (WGS) entry which is preliminary data.</text>
</comment>
<dbReference type="PANTHER" id="PTHR21087:SF16">
    <property type="entry name" value="SHIKIMATE KINASE 1, CHLOROPLASTIC"/>
    <property type="match status" value="1"/>
</dbReference>
<evidence type="ECO:0000256" key="7">
    <source>
        <dbReference type="ARBA" id="ARBA00022777"/>
    </source>
</evidence>
<evidence type="ECO:0000256" key="4">
    <source>
        <dbReference type="ARBA" id="ARBA00022605"/>
    </source>
</evidence>
<evidence type="ECO:0000313" key="13">
    <source>
        <dbReference type="Proteomes" id="UP001500631"/>
    </source>
</evidence>
<feature type="binding site" evidence="11">
    <location>
        <position position="60"/>
    </location>
    <ligand>
        <name>substrate</name>
    </ligand>
</feature>
<evidence type="ECO:0000256" key="8">
    <source>
        <dbReference type="ARBA" id="ARBA00022840"/>
    </source>
</evidence>
<dbReference type="PRINTS" id="PR01100">
    <property type="entry name" value="SHIKIMTKNASE"/>
</dbReference>
<feature type="binding site" evidence="11">
    <location>
        <position position="139"/>
    </location>
    <ligand>
        <name>substrate</name>
    </ligand>
</feature>
<dbReference type="EC" id="2.7.1.71" evidence="3 11"/>
<protein>
    <recommendedName>
        <fullName evidence="3 11">Shikimate kinase</fullName>
        <shortName evidence="11">SK</shortName>
        <ecNumber evidence="3 11">2.7.1.71</ecNumber>
    </recommendedName>
</protein>
<evidence type="ECO:0000313" key="12">
    <source>
        <dbReference type="EMBL" id="GAA5098948.1"/>
    </source>
</evidence>
<comment type="subunit">
    <text evidence="11">Monomer.</text>
</comment>
<feature type="binding site" evidence="11">
    <location>
        <position position="120"/>
    </location>
    <ligand>
        <name>ATP</name>
        <dbReference type="ChEBI" id="CHEBI:30616"/>
    </ligand>
</feature>
<comment type="pathway">
    <text evidence="1 11">Metabolic intermediate biosynthesis; chorismate biosynthesis; chorismate from D-erythrose 4-phosphate and phosphoenolpyruvate: step 5/7.</text>
</comment>
<dbReference type="EMBL" id="BAABKE010000003">
    <property type="protein sequence ID" value="GAA5098948.1"/>
    <property type="molecule type" value="Genomic_DNA"/>
</dbReference>
<evidence type="ECO:0000256" key="11">
    <source>
        <dbReference type="HAMAP-Rule" id="MF_00109"/>
    </source>
</evidence>
<keyword evidence="11" id="KW-0963">Cytoplasm</keyword>
<dbReference type="HAMAP" id="MF_00109">
    <property type="entry name" value="Shikimate_kinase"/>
    <property type="match status" value="1"/>
</dbReference>
<dbReference type="Proteomes" id="UP001500631">
    <property type="component" value="Unassembled WGS sequence"/>
</dbReference>
<reference evidence="13" key="1">
    <citation type="journal article" date="2019" name="Int. J. Syst. Evol. Microbiol.">
        <title>The Global Catalogue of Microorganisms (GCM) 10K type strain sequencing project: providing services to taxonomists for standard genome sequencing and annotation.</title>
        <authorList>
            <consortium name="The Broad Institute Genomics Platform"/>
            <consortium name="The Broad Institute Genome Sequencing Center for Infectious Disease"/>
            <person name="Wu L."/>
            <person name="Ma J."/>
        </authorList>
    </citation>
    <scope>NUCLEOTIDE SEQUENCE [LARGE SCALE GENOMIC DNA]</scope>
    <source>
        <strain evidence="13">JCM 18424</strain>
    </source>
</reference>
<evidence type="ECO:0000256" key="6">
    <source>
        <dbReference type="ARBA" id="ARBA00022741"/>
    </source>
</evidence>
<keyword evidence="6 11" id="KW-0547">Nucleotide-binding</keyword>
<proteinExistence type="inferred from homology"/>
<keyword evidence="11" id="KW-0460">Magnesium</keyword>
<evidence type="ECO:0000256" key="5">
    <source>
        <dbReference type="ARBA" id="ARBA00022679"/>
    </source>
</evidence>
<comment type="cofactor">
    <cofactor evidence="11">
        <name>Mg(2+)</name>
        <dbReference type="ChEBI" id="CHEBI:18420"/>
    </cofactor>
    <text evidence="11">Binds 1 Mg(2+) ion per subunit.</text>
</comment>
<feature type="binding site" evidence="11">
    <location>
        <position position="156"/>
    </location>
    <ligand>
        <name>ATP</name>
        <dbReference type="ChEBI" id="CHEBI:30616"/>
    </ligand>
</feature>
<evidence type="ECO:0000256" key="3">
    <source>
        <dbReference type="ARBA" id="ARBA00012154"/>
    </source>
</evidence>
<feature type="binding site" evidence="11">
    <location>
        <begin position="14"/>
        <end position="19"/>
    </location>
    <ligand>
        <name>ATP</name>
        <dbReference type="ChEBI" id="CHEBI:30616"/>
    </ligand>
</feature>
<dbReference type="SUPFAM" id="SSF52540">
    <property type="entry name" value="P-loop containing nucleoside triphosphate hydrolases"/>
    <property type="match status" value="1"/>
</dbReference>
<feature type="binding site" evidence="11">
    <location>
        <position position="18"/>
    </location>
    <ligand>
        <name>Mg(2+)</name>
        <dbReference type="ChEBI" id="CHEBI:18420"/>
    </ligand>
</feature>
<name>A0ABP9MR88_9GAMM</name>
<keyword evidence="9 11" id="KW-0057">Aromatic amino acid biosynthesis</keyword>
<keyword evidence="4 11" id="KW-0028">Amino-acid biosynthesis</keyword>
<feature type="binding site" evidence="11">
    <location>
        <position position="82"/>
    </location>
    <ligand>
        <name>substrate</name>
    </ligand>
</feature>
<dbReference type="GO" id="GO:0016301">
    <property type="term" value="F:kinase activity"/>
    <property type="evidence" value="ECO:0007669"/>
    <property type="project" value="UniProtKB-KW"/>
</dbReference>
<dbReference type="InterPro" id="IPR000623">
    <property type="entry name" value="Shikimate_kinase/TSH1"/>
</dbReference>
<keyword evidence="8 11" id="KW-0067">ATP-binding</keyword>
<organism evidence="12 13">
    <name type="scientific">Wohlfahrtiimonas larvae</name>
    <dbReference type="NCBI Taxonomy" id="1157986"/>
    <lineage>
        <taxon>Bacteria</taxon>
        <taxon>Pseudomonadati</taxon>
        <taxon>Pseudomonadota</taxon>
        <taxon>Gammaproteobacteria</taxon>
        <taxon>Cardiobacteriales</taxon>
        <taxon>Ignatzschineriaceae</taxon>
        <taxon>Wohlfahrtiimonas</taxon>
    </lineage>
</organism>
<dbReference type="PANTHER" id="PTHR21087">
    <property type="entry name" value="SHIKIMATE KINASE"/>
    <property type="match status" value="1"/>
</dbReference>
<feature type="binding site" evidence="11">
    <location>
        <position position="36"/>
    </location>
    <ligand>
        <name>substrate</name>
    </ligand>
</feature>
<evidence type="ECO:0000256" key="9">
    <source>
        <dbReference type="ARBA" id="ARBA00023141"/>
    </source>
</evidence>
<dbReference type="CDD" id="cd00464">
    <property type="entry name" value="SK"/>
    <property type="match status" value="1"/>
</dbReference>
<gene>
    <name evidence="11 12" type="primary">aroK</name>
    <name evidence="12" type="ORF">GCM10023338_11930</name>
</gene>
<keyword evidence="11" id="KW-0479">Metal-binding</keyword>
<evidence type="ECO:0000256" key="1">
    <source>
        <dbReference type="ARBA" id="ARBA00004842"/>
    </source>
</evidence>
<dbReference type="InterPro" id="IPR031322">
    <property type="entry name" value="Shikimate/glucono_kinase"/>
</dbReference>
<dbReference type="InterPro" id="IPR023000">
    <property type="entry name" value="Shikimate_kinase_CS"/>
</dbReference>
<dbReference type="InterPro" id="IPR027417">
    <property type="entry name" value="P-loop_NTPase"/>
</dbReference>
<dbReference type="Gene3D" id="3.40.50.300">
    <property type="entry name" value="P-loop containing nucleotide triphosphate hydrolases"/>
    <property type="match status" value="1"/>
</dbReference>
<keyword evidence="5 11" id="KW-0808">Transferase</keyword>
<sequence length="185" mass="21087">MNMINSFFLVGPMGVGKTTIGQLLAQKLGYVFLDSDVWIEQHMKRSISDIFSELGETVFRDIESETIDTLTSQSKIILSTGGGAVLRDLNRERLKRRGTVVFLDLSPEEIFQRIQGDQSRPLLQTDNPLVTMQIIYNARKSLYLDASHYHLLVENRTPEEISDLLVNLYNDAKITLPDWCKPLKN</sequence>
<comment type="function">
    <text evidence="11">Catalyzes the specific phosphorylation of the 3-hydroxyl group of shikimic acid using ATP as a cosubstrate.</text>
</comment>
<evidence type="ECO:0000256" key="2">
    <source>
        <dbReference type="ARBA" id="ARBA00006997"/>
    </source>
</evidence>
<evidence type="ECO:0000256" key="10">
    <source>
        <dbReference type="ARBA" id="ARBA00048567"/>
    </source>
</evidence>
<accession>A0ABP9MR88</accession>
<comment type="subcellular location">
    <subcellularLocation>
        <location evidence="11">Cytoplasm</location>
    </subcellularLocation>
</comment>
<keyword evidence="7 11" id="KW-0418">Kinase</keyword>
<comment type="similarity">
    <text evidence="2 11">Belongs to the shikimate kinase family.</text>
</comment>
<dbReference type="Pfam" id="PF01202">
    <property type="entry name" value="SKI"/>
    <property type="match status" value="1"/>
</dbReference>
<dbReference type="PROSITE" id="PS01128">
    <property type="entry name" value="SHIKIMATE_KINASE"/>
    <property type="match status" value="1"/>
</dbReference>
<comment type="catalytic activity">
    <reaction evidence="10 11">
        <text>shikimate + ATP = 3-phosphoshikimate + ADP + H(+)</text>
        <dbReference type="Rhea" id="RHEA:13121"/>
        <dbReference type="ChEBI" id="CHEBI:15378"/>
        <dbReference type="ChEBI" id="CHEBI:30616"/>
        <dbReference type="ChEBI" id="CHEBI:36208"/>
        <dbReference type="ChEBI" id="CHEBI:145989"/>
        <dbReference type="ChEBI" id="CHEBI:456216"/>
        <dbReference type="EC" id="2.7.1.71"/>
    </reaction>
</comment>
<keyword evidence="13" id="KW-1185">Reference proteome</keyword>